<accession>A0A151I0Q7</accession>
<evidence type="ECO:0000313" key="2">
    <source>
        <dbReference type="Proteomes" id="UP000078540"/>
    </source>
</evidence>
<sequence length="68" mass="7988">MVVYEEEVIYPAKINQQSNGLSYSVKCSIYLLIYLSHDYDSPVYFSAAQTIDDFYVRPVTEWLRLRSV</sequence>
<name>A0A151I0Q7_9HYME</name>
<gene>
    <name evidence="1" type="ORF">ALC53_10448</name>
</gene>
<evidence type="ECO:0000313" key="1">
    <source>
        <dbReference type="EMBL" id="KYM79111.1"/>
    </source>
</evidence>
<dbReference type="Proteomes" id="UP000078540">
    <property type="component" value="Unassembled WGS sequence"/>
</dbReference>
<dbReference type="EMBL" id="KQ976619">
    <property type="protein sequence ID" value="KYM79111.1"/>
    <property type="molecule type" value="Genomic_DNA"/>
</dbReference>
<organism evidence="1 2">
    <name type="scientific">Atta colombica</name>
    <dbReference type="NCBI Taxonomy" id="520822"/>
    <lineage>
        <taxon>Eukaryota</taxon>
        <taxon>Metazoa</taxon>
        <taxon>Ecdysozoa</taxon>
        <taxon>Arthropoda</taxon>
        <taxon>Hexapoda</taxon>
        <taxon>Insecta</taxon>
        <taxon>Pterygota</taxon>
        <taxon>Neoptera</taxon>
        <taxon>Endopterygota</taxon>
        <taxon>Hymenoptera</taxon>
        <taxon>Apocrita</taxon>
        <taxon>Aculeata</taxon>
        <taxon>Formicoidea</taxon>
        <taxon>Formicidae</taxon>
        <taxon>Myrmicinae</taxon>
        <taxon>Atta</taxon>
    </lineage>
</organism>
<dbReference type="AlphaFoldDB" id="A0A151I0Q7"/>
<keyword evidence="2" id="KW-1185">Reference proteome</keyword>
<proteinExistence type="predicted"/>
<protein>
    <submittedName>
        <fullName evidence="1">Uncharacterized protein</fullName>
    </submittedName>
</protein>
<reference evidence="1 2" key="1">
    <citation type="submission" date="2015-09" db="EMBL/GenBank/DDBJ databases">
        <title>Atta colombica WGS genome.</title>
        <authorList>
            <person name="Nygaard S."/>
            <person name="Hu H."/>
            <person name="Boomsma J."/>
            <person name="Zhang G."/>
        </authorList>
    </citation>
    <scope>NUCLEOTIDE SEQUENCE [LARGE SCALE GENOMIC DNA]</scope>
    <source>
        <strain evidence="1">Treedump-2</strain>
        <tissue evidence="1">Whole body</tissue>
    </source>
</reference>